<dbReference type="InterPro" id="IPR029062">
    <property type="entry name" value="Class_I_gatase-like"/>
</dbReference>
<feature type="domain" description="ThuA-like" evidence="2">
    <location>
        <begin position="28"/>
        <end position="248"/>
    </location>
</feature>
<dbReference type="PANTHER" id="PTHR40469">
    <property type="entry name" value="SECRETED GLYCOSYL HYDROLASE"/>
    <property type="match status" value="1"/>
</dbReference>
<evidence type="ECO:0000313" key="3">
    <source>
        <dbReference type="EMBL" id="SHH19317.1"/>
    </source>
</evidence>
<evidence type="ECO:0000259" key="2">
    <source>
        <dbReference type="Pfam" id="PF06283"/>
    </source>
</evidence>
<feature type="signal peptide" evidence="1">
    <location>
        <begin position="1"/>
        <end position="23"/>
    </location>
</feature>
<dbReference type="InterPro" id="IPR029010">
    <property type="entry name" value="ThuA-like"/>
</dbReference>
<dbReference type="EMBL" id="FQWQ01000002">
    <property type="protein sequence ID" value="SHH19317.1"/>
    <property type="molecule type" value="Genomic_DNA"/>
</dbReference>
<dbReference type="SUPFAM" id="SSF52317">
    <property type="entry name" value="Class I glutamine amidotransferase-like"/>
    <property type="match status" value="1"/>
</dbReference>
<name>A0A1M5QYQ2_9BACT</name>
<dbReference type="PANTHER" id="PTHR40469:SF2">
    <property type="entry name" value="GALACTOSE-BINDING DOMAIN-LIKE SUPERFAMILY PROTEIN"/>
    <property type="match status" value="1"/>
</dbReference>
<dbReference type="OrthoDB" id="9816308at2"/>
<keyword evidence="4" id="KW-1185">Reference proteome</keyword>
<gene>
    <name evidence="3" type="ORF">SAMN04488109_3101</name>
</gene>
<dbReference type="RefSeq" id="WP_073135720.1">
    <property type="nucleotide sequence ID" value="NZ_FQWQ01000002.1"/>
</dbReference>
<dbReference type="AlphaFoldDB" id="A0A1M5QYQ2"/>
<dbReference type="Proteomes" id="UP000184212">
    <property type="component" value="Unassembled WGS sequence"/>
</dbReference>
<dbReference type="Gene3D" id="3.40.50.880">
    <property type="match status" value="1"/>
</dbReference>
<dbReference type="Pfam" id="PF06283">
    <property type="entry name" value="ThuA"/>
    <property type="match status" value="1"/>
</dbReference>
<reference evidence="3 4" key="1">
    <citation type="submission" date="2016-11" db="EMBL/GenBank/DDBJ databases">
        <authorList>
            <person name="Jaros S."/>
            <person name="Januszkiewicz K."/>
            <person name="Wedrychowicz H."/>
        </authorList>
    </citation>
    <scope>NUCLEOTIDE SEQUENCE [LARGE SCALE GENOMIC DNA]</scope>
    <source>
        <strain evidence="3 4">DSM 24574</strain>
    </source>
</reference>
<dbReference type="STRING" id="947013.SAMN04488109_3101"/>
<protein>
    <recommendedName>
        <fullName evidence="2">ThuA-like domain-containing protein</fullName>
    </recommendedName>
</protein>
<feature type="chain" id="PRO_5012657740" description="ThuA-like domain-containing protein" evidence="1">
    <location>
        <begin position="24"/>
        <end position="254"/>
    </location>
</feature>
<keyword evidence="1" id="KW-0732">Signal</keyword>
<sequence>MNFRKIVVTALALQLSLCFTAVAQKQFKALLVTTTKGWHHESLHSGVLAIQQLGVRNSFDVSLFENPNGFTDKYLEQFQVVIFLNTTGDILDSAQQKVMERFIRSGKGFVGIHSASDTEYDWDWYTKLVGRMFHIHPVIQTAKLNIVDGTFPGLQGFADGKLWTDEWYEFGPEKIAGLKYVLAVDETSYDPKVQWGEKKGLGMGKLHPVAWYHNYDGGRSFYTALGHIPAIFSDPAYLNHLYAGIYWAATGKKN</sequence>
<evidence type="ECO:0000313" key="4">
    <source>
        <dbReference type="Proteomes" id="UP000184212"/>
    </source>
</evidence>
<accession>A0A1M5QYQ2</accession>
<proteinExistence type="predicted"/>
<organism evidence="3 4">
    <name type="scientific">Chryseolinea serpens</name>
    <dbReference type="NCBI Taxonomy" id="947013"/>
    <lineage>
        <taxon>Bacteria</taxon>
        <taxon>Pseudomonadati</taxon>
        <taxon>Bacteroidota</taxon>
        <taxon>Cytophagia</taxon>
        <taxon>Cytophagales</taxon>
        <taxon>Fulvivirgaceae</taxon>
        <taxon>Chryseolinea</taxon>
    </lineage>
</organism>
<evidence type="ECO:0000256" key="1">
    <source>
        <dbReference type="SAM" id="SignalP"/>
    </source>
</evidence>